<dbReference type="Pfam" id="PF01315">
    <property type="entry name" value="Ald_Xan_dh_C"/>
    <property type="match status" value="1"/>
</dbReference>
<name>X1NW23_9ZZZZ</name>
<accession>X1NW23</accession>
<protein>
    <recommendedName>
        <fullName evidence="1">Aldehyde oxidase/xanthine dehydrogenase a/b hammerhead domain-containing protein</fullName>
    </recommendedName>
</protein>
<gene>
    <name evidence="2" type="ORF">S06H3_33558</name>
</gene>
<sequence>MAEHSVVGKPVLRVDAKSKATGGAKYTTDIMLSRMLHAKILRSPYPHARIININTGKAEKLPGVEAIITGKDTSGIRFAFVDTPRYPADEHPLAEDKVRYIGEGVAAVAATSEDTAIEALELIEVEYEQLPAVFDPEEAMKDGAPKVHELITPAATCAWEDWGVA</sequence>
<dbReference type="EMBL" id="BARV01020040">
    <property type="protein sequence ID" value="GAI22869.1"/>
    <property type="molecule type" value="Genomic_DNA"/>
</dbReference>
<organism evidence="2">
    <name type="scientific">marine sediment metagenome</name>
    <dbReference type="NCBI Taxonomy" id="412755"/>
    <lineage>
        <taxon>unclassified sequences</taxon>
        <taxon>metagenomes</taxon>
        <taxon>ecological metagenomes</taxon>
    </lineage>
</organism>
<dbReference type="InterPro" id="IPR016208">
    <property type="entry name" value="Ald_Oxase/xanthine_DH-like"/>
</dbReference>
<reference evidence="2" key="1">
    <citation type="journal article" date="2014" name="Front. Microbiol.">
        <title>High frequency of phylogenetically diverse reductive dehalogenase-homologous genes in deep subseafloor sedimentary metagenomes.</title>
        <authorList>
            <person name="Kawai M."/>
            <person name="Futagami T."/>
            <person name="Toyoda A."/>
            <person name="Takaki Y."/>
            <person name="Nishi S."/>
            <person name="Hori S."/>
            <person name="Arai W."/>
            <person name="Tsubouchi T."/>
            <person name="Morono Y."/>
            <person name="Uchiyama I."/>
            <person name="Ito T."/>
            <person name="Fujiyama A."/>
            <person name="Inagaki F."/>
            <person name="Takami H."/>
        </authorList>
    </citation>
    <scope>NUCLEOTIDE SEQUENCE</scope>
    <source>
        <strain evidence="2">Expedition CK06-06</strain>
    </source>
</reference>
<feature type="domain" description="Aldehyde oxidase/xanthine dehydrogenase a/b hammerhead" evidence="1">
    <location>
        <begin position="21"/>
        <end position="131"/>
    </location>
</feature>
<dbReference type="GO" id="GO:0016491">
    <property type="term" value="F:oxidoreductase activity"/>
    <property type="evidence" value="ECO:0007669"/>
    <property type="project" value="InterPro"/>
</dbReference>
<dbReference type="AlphaFoldDB" id="X1NW23"/>
<dbReference type="GO" id="GO:0005506">
    <property type="term" value="F:iron ion binding"/>
    <property type="evidence" value="ECO:0007669"/>
    <property type="project" value="InterPro"/>
</dbReference>
<evidence type="ECO:0000259" key="1">
    <source>
        <dbReference type="SMART" id="SM01008"/>
    </source>
</evidence>
<comment type="caution">
    <text evidence="2">The sequence shown here is derived from an EMBL/GenBank/DDBJ whole genome shotgun (WGS) entry which is preliminary data.</text>
</comment>
<dbReference type="Gene3D" id="3.90.1170.50">
    <property type="entry name" value="Aldehyde oxidase/xanthine dehydrogenase, a/b hammerhead"/>
    <property type="match status" value="1"/>
</dbReference>
<dbReference type="SMART" id="SM01008">
    <property type="entry name" value="Ald_Xan_dh_C"/>
    <property type="match status" value="1"/>
</dbReference>
<feature type="non-terminal residue" evidence="2">
    <location>
        <position position="165"/>
    </location>
</feature>
<dbReference type="InterPro" id="IPR000674">
    <property type="entry name" value="Ald_Oxase/Xan_DH_a/b"/>
</dbReference>
<proteinExistence type="predicted"/>
<dbReference type="InterPro" id="IPR036856">
    <property type="entry name" value="Ald_Oxase/Xan_DH_a/b_sf"/>
</dbReference>
<dbReference type="PANTHER" id="PTHR11908">
    <property type="entry name" value="XANTHINE DEHYDROGENASE"/>
    <property type="match status" value="1"/>
</dbReference>
<dbReference type="PANTHER" id="PTHR11908:SF157">
    <property type="entry name" value="XANTHINE DEHYDROGENASE SUBUNIT D-RELATED"/>
    <property type="match status" value="1"/>
</dbReference>
<dbReference type="SUPFAM" id="SSF54665">
    <property type="entry name" value="CO dehydrogenase molybdoprotein N-domain-like"/>
    <property type="match status" value="1"/>
</dbReference>
<evidence type="ECO:0000313" key="2">
    <source>
        <dbReference type="EMBL" id="GAI22869.1"/>
    </source>
</evidence>